<evidence type="ECO:0000313" key="1">
    <source>
        <dbReference type="EMBL" id="GAK60396.1"/>
    </source>
</evidence>
<reference evidence="1" key="1">
    <citation type="journal article" date="2015" name="PeerJ">
        <title>First genomic representation of candidate bacterial phylum KSB3 points to enhanced environmental sensing as a trigger of wastewater bulking.</title>
        <authorList>
            <person name="Sekiguchi Y."/>
            <person name="Ohashi A."/>
            <person name="Parks D.H."/>
            <person name="Yamauchi T."/>
            <person name="Tyson G.W."/>
            <person name="Hugenholtz P."/>
        </authorList>
    </citation>
    <scope>NUCLEOTIDE SEQUENCE [LARGE SCALE GENOMIC DNA]</scope>
</reference>
<dbReference type="EMBL" id="DF820473">
    <property type="protein sequence ID" value="GAK60396.1"/>
    <property type="molecule type" value="Genomic_DNA"/>
</dbReference>
<protein>
    <submittedName>
        <fullName evidence="1">Uncharacterized protein</fullName>
    </submittedName>
</protein>
<dbReference type="Proteomes" id="UP000030661">
    <property type="component" value="Unassembled WGS sequence"/>
</dbReference>
<dbReference type="HOGENOM" id="CLU_084138_0_0_0"/>
<sequence length="298" mass="34115">MPNYEHCLRPVFTERIVQLLQCGRSVNLIGAEGTGRERLLDDIRTCELPETTIISVNLKSYQENYDGLMREIWVQTGKTGEQAQNLSALIEQCEHRNGQIFLLLYNFDALLGDPHIDSRYDVAFYDALNACKNRANIALLCVTEQPHDQSMVFVNGKAHSNSWLDLERKAIPALTHEEIVLEVQRQPLALMRSDQSALINAVRTHTQPYKLLEYLRDKILNREDGTLPFQSRLKKWIKQFDKTENERLLSKKGIYNAAKEMTAWGELTGVNKLKTPFLLLGNLGKAIAEILGKYTRKE</sequence>
<accession>A0A081C741</accession>
<evidence type="ECO:0000313" key="2">
    <source>
        <dbReference type="Proteomes" id="UP000030661"/>
    </source>
</evidence>
<dbReference type="eggNOG" id="ENOG5032X5E">
    <property type="taxonomic scope" value="Bacteria"/>
</dbReference>
<dbReference type="AlphaFoldDB" id="A0A081C741"/>
<dbReference type="STRING" id="1499967.U27_00287"/>
<name>A0A081C741_VECG1</name>
<organism evidence="1">
    <name type="scientific">Vecturithrix granuli</name>
    <dbReference type="NCBI Taxonomy" id="1499967"/>
    <lineage>
        <taxon>Bacteria</taxon>
        <taxon>Candidatus Moduliflexota</taxon>
        <taxon>Candidatus Vecturitrichia</taxon>
        <taxon>Candidatus Vecturitrichales</taxon>
        <taxon>Candidatus Vecturitrichaceae</taxon>
        <taxon>Candidatus Vecturithrix</taxon>
    </lineage>
</organism>
<keyword evidence="2" id="KW-1185">Reference proteome</keyword>
<gene>
    <name evidence="1" type="ORF">U27_00287</name>
</gene>
<proteinExistence type="predicted"/>